<evidence type="ECO:0000256" key="4">
    <source>
        <dbReference type="SAM" id="MobiDB-lite"/>
    </source>
</evidence>
<dbReference type="InterPro" id="IPR002885">
    <property type="entry name" value="PPR_rpt"/>
</dbReference>
<dbReference type="PANTHER" id="PTHR47933">
    <property type="entry name" value="PENTATRICOPEPTIDE REPEAT-CONTAINING PROTEIN 1, MITOCHONDRIAL"/>
    <property type="match status" value="1"/>
</dbReference>
<organism evidence="5 7">
    <name type="scientific">Gossypium raimondii</name>
    <name type="common">Peruvian cotton</name>
    <name type="synonym">Gossypium klotzschianum subsp. raimondii</name>
    <dbReference type="NCBI Taxonomy" id="29730"/>
    <lineage>
        <taxon>Eukaryota</taxon>
        <taxon>Viridiplantae</taxon>
        <taxon>Streptophyta</taxon>
        <taxon>Embryophyta</taxon>
        <taxon>Tracheophyta</taxon>
        <taxon>Spermatophyta</taxon>
        <taxon>Magnoliopsida</taxon>
        <taxon>eudicotyledons</taxon>
        <taxon>Gunneridae</taxon>
        <taxon>Pentapetalae</taxon>
        <taxon>rosids</taxon>
        <taxon>malvids</taxon>
        <taxon>Malvales</taxon>
        <taxon>Malvaceae</taxon>
        <taxon>Malvoideae</taxon>
        <taxon>Gossypium</taxon>
    </lineage>
</organism>
<feature type="compositionally biased region" description="Acidic residues" evidence="4">
    <location>
        <begin position="138"/>
        <end position="155"/>
    </location>
</feature>
<gene>
    <name evidence="5" type="ORF">B456_001G062100</name>
    <name evidence="6" type="ORF">Gorai_020645</name>
</gene>
<dbReference type="Gene3D" id="1.25.40.10">
    <property type="entry name" value="Tetratricopeptide repeat domain"/>
    <property type="match status" value="3"/>
</dbReference>
<sequence length="730" mass="83478">MAMSQFSSCSSFPFIYHTHFLNNHCSKSPFLLQTSKTFPSLTLFASLPPPSSPIFLPFLQEPEEQELPIENPKHPKLDEEEEEEEEEEEDNHIKDPIIRFFKSRPSAPDPPSQGKFSLQKNRRSSWHLAPDIRSLPDPEFDSEPEPDNAEEEDLFSEAKQQRGYTYEDSTELPDGIVGEIIRAARNLPENSTLGEFMGGYQGKLSEKECLEVLSLMGKQGLALGCLYFFEWMRLQEPSLVTPRACSIIFPVLGRWGMGDKLMVLFRNLPQSKGFRDVHVYNAAISGLLCSKRYNDAWEVYEAMEANNVKPDHVTCSTMITIMRKTGGTAKDSWQFLDRMNRKGVKWSVEVLGSIIKSFCDEGLKNEALIIQSEMEKKGVHSNTVVYNTLMDAYGKSNQIEEVEGLFAEMKTKGLMPTSATFNILMDAYSRRMQPEIVEKLLVEMQDMGLNPDVKSYTCLISAYGRQKKMSDRAADAFLRMKKVGLKPTSHSYTSLIHAYSISGWHEKAYTAFEDMQREGLKPSIETYTALLDAFRRAGDTQRLMKVWKLMMSEKIKGTCVTFNILLDGFAKQGQYIEARDVISEFGKIGLQPTVMTYNMLMNAYARGGQHLKLPQLLKEMMVLDLKPDSVTYSTMIYAFVRVRDFKRAFYYHKQMVKNGQVPDVKSYKKLRSILDVKAAKQNKRDKSAILGIINSKMGMVKAKRKTKKDEFWKYKKRNHRTPDVAHDGQK</sequence>
<dbReference type="STRING" id="29730.A0A0D2N683"/>
<feature type="repeat" description="PPR" evidence="3">
    <location>
        <begin position="452"/>
        <end position="487"/>
    </location>
</feature>
<feature type="repeat" description="PPR" evidence="3">
    <location>
        <begin position="628"/>
        <end position="662"/>
    </location>
</feature>
<feature type="region of interest" description="Disordered" evidence="4">
    <location>
        <begin position="66"/>
        <end position="165"/>
    </location>
</feature>
<dbReference type="Pfam" id="PF13041">
    <property type="entry name" value="PPR_2"/>
    <property type="match status" value="3"/>
</dbReference>
<protein>
    <recommendedName>
        <fullName evidence="9">Pentacotripeptide-repeat region of PRORP domain-containing protein</fullName>
    </recommendedName>
</protein>
<dbReference type="EMBL" id="JABEZZ010000001">
    <property type="protein sequence ID" value="MBA0578360.1"/>
    <property type="molecule type" value="Genomic_DNA"/>
</dbReference>
<feature type="repeat" description="PPR" evidence="3">
    <location>
        <begin position="276"/>
        <end position="310"/>
    </location>
</feature>
<evidence type="ECO:0000256" key="2">
    <source>
        <dbReference type="ARBA" id="ARBA00022737"/>
    </source>
</evidence>
<reference evidence="6" key="3">
    <citation type="submission" date="2020-04" db="EMBL/GenBank/DDBJ databases">
        <authorList>
            <person name="Grover C.E."/>
            <person name="Arick M.A. II"/>
            <person name="Thrash A."/>
            <person name="Conover J.L."/>
            <person name="Sanders W.S."/>
            <person name="Peterson D.G."/>
            <person name="Scheffler J.A."/>
            <person name="Scheffler B.E."/>
            <person name="Wendel J.F."/>
        </authorList>
    </citation>
    <scope>NUCLEOTIDE SEQUENCE</scope>
    <source>
        <strain evidence="6">8</strain>
        <tissue evidence="6">Leaf</tissue>
    </source>
</reference>
<evidence type="ECO:0000256" key="1">
    <source>
        <dbReference type="ARBA" id="ARBA00007626"/>
    </source>
</evidence>
<evidence type="ECO:0000313" key="7">
    <source>
        <dbReference type="Proteomes" id="UP000032304"/>
    </source>
</evidence>
<reference evidence="6 8" key="2">
    <citation type="journal article" date="2019" name="Genome Biol. Evol.">
        <title>Insights into the evolution of the New World diploid cottons (Gossypium, subgenus Houzingenia) based on genome sequencing.</title>
        <authorList>
            <person name="Grover C.E."/>
            <person name="Arick M.A. 2nd"/>
            <person name="Thrash A."/>
            <person name="Conover J.L."/>
            <person name="Sanders W.S."/>
            <person name="Peterson D.G."/>
            <person name="Frelichowski J.E."/>
            <person name="Scheffler J.A."/>
            <person name="Scheffler B.E."/>
            <person name="Wendel J.F."/>
        </authorList>
    </citation>
    <scope>NUCLEOTIDE SEQUENCE [LARGE SCALE GENOMIC DNA]</scope>
    <source>
        <strain evidence="6">8</strain>
        <tissue evidence="6">Leaf</tissue>
    </source>
</reference>
<evidence type="ECO:0008006" key="9">
    <source>
        <dbReference type="Google" id="ProtNLM"/>
    </source>
</evidence>
<dbReference type="Proteomes" id="UP000593578">
    <property type="component" value="Unassembled WGS sequence"/>
</dbReference>
<dbReference type="EMBL" id="CM001740">
    <property type="protein sequence ID" value="KJB08073.1"/>
    <property type="molecule type" value="Genomic_DNA"/>
</dbReference>
<dbReference type="Proteomes" id="UP000032304">
    <property type="component" value="Chromosome 1"/>
</dbReference>
<feature type="repeat" description="PPR" evidence="3">
    <location>
        <begin position="382"/>
        <end position="416"/>
    </location>
</feature>
<dbReference type="PROSITE" id="PS51375">
    <property type="entry name" value="PPR"/>
    <property type="match status" value="9"/>
</dbReference>
<accession>A0A0D2N683</accession>
<dbReference type="eggNOG" id="KOG4197">
    <property type="taxonomic scope" value="Eukaryota"/>
</dbReference>
<proteinExistence type="inferred from homology"/>
<feature type="compositionally biased region" description="Acidic residues" evidence="4">
    <location>
        <begin position="78"/>
        <end position="90"/>
    </location>
</feature>
<dbReference type="OMA" id="FFEWMGL"/>
<dbReference type="Pfam" id="PF13812">
    <property type="entry name" value="PPR_3"/>
    <property type="match status" value="2"/>
</dbReference>
<feature type="repeat" description="PPR" evidence="3">
    <location>
        <begin position="593"/>
        <end position="627"/>
    </location>
</feature>
<evidence type="ECO:0000313" key="8">
    <source>
        <dbReference type="Proteomes" id="UP000593578"/>
    </source>
</evidence>
<feature type="repeat" description="PPR" evidence="3">
    <location>
        <begin position="558"/>
        <end position="592"/>
    </location>
</feature>
<reference evidence="5 7" key="1">
    <citation type="journal article" date="2012" name="Nature">
        <title>Repeated polyploidization of Gossypium genomes and the evolution of spinnable cotton fibres.</title>
        <authorList>
            <person name="Paterson A.H."/>
            <person name="Wendel J.F."/>
            <person name="Gundlach H."/>
            <person name="Guo H."/>
            <person name="Jenkins J."/>
            <person name="Jin D."/>
            <person name="Llewellyn D."/>
            <person name="Showmaker K.C."/>
            <person name="Shu S."/>
            <person name="Udall J."/>
            <person name="Yoo M.J."/>
            <person name="Byers R."/>
            <person name="Chen W."/>
            <person name="Doron-Faigenboim A."/>
            <person name="Duke M.V."/>
            <person name="Gong L."/>
            <person name="Grimwood J."/>
            <person name="Grover C."/>
            <person name="Grupp K."/>
            <person name="Hu G."/>
            <person name="Lee T.H."/>
            <person name="Li J."/>
            <person name="Lin L."/>
            <person name="Liu T."/>
            <person name="Marler B.S."/>
            <person name="Page J.T."/>
            <person name="Roberts A.W."/>
            <person name="Romanel E."/>
            <person name="Sanders W.S."/>
            <person name="Szadkowski E."/>
            <person name="Tan X."/>
            <person name="Tang H."/>
            <person name="Xu C."/>
            <person name="Wang J."/>
            <person name="Wang Z."/>
            <person name="Zhang D."/>
            <person name="Zhang L."/>
            <person name="Ashrafi H."/>
            <person name="Bedon F."/>
            <person name="Bowers J.E."/>
            <person name="Brubaker C.L."/>
            <person name="Chee P.W."/>
            <person name="Das S."/>
            <person name="Gingle A.R."/>
            <person name="Haigler C.H."/>
            <person name="Harker D."/>
            <person name="Hoffmann L.V."/>
            <person name="Hovav R."/>
            <person name="Jones D.C."/>
            <person name="Lemke C."/>
            <person name="Mansoor S."/>
            <person name="ur Rahman M."/>
            <person name="Rainville L.N."/>
            <person name="Rambani A."/>
            <person name="Reddy U.K."/>
            <person name="Rong J.K."/>
            <person name="Saranga Y."/>
            <person name="Scheffler B.E."/>
            <person name="Scheffler J.A."/>
            <person name="Stelly D.M."/>
            <person name="Triplett B.A."/>
            <person name="Van Deynze A."/>
            <person name="Vaslin M.F."/>
            <person name="Waghmare V.N."/>
            <person name="Walford S.A."/>
            <person name="Wright R.J."/>
            <person name="Zaki E.A."/>
            <person name="Zhang T."/>
            <person name="Dennis E.S."/>
            <person name="Mayer K.F."/>
            <person name="Peterson D.G."/>
            <person name="Rokhsar D.S."/>
            <person name="Wang X."/>
            <person name="Schmutz J."/>
        </authorList>
    </citation>
    <scope>NUCLEOTIDE SEQUENCE [LARGE SCALE GENOMIC DNA]</scope>
</reference>
<keyword evidence="2" id="KW-0677">Repeat</keyword>
<dbReference type="AlphaFoldDB" id="A0A0D2N683"/>
<evidence type="ECO:0000313" key="6">
    <source>
        <dbReference type="EMBL" id="MBA0578360.1"/>
    </source>
</evidence>
<dbReference type="InterPro" id="IPR051240">
    <property type="entry name" value="Mito_RNA-Proc/Resp"/>
</dbReference>
<dbReference type="Gramene" id="KJB08073">
    <property type="protein sequence ID" value="KJB08073"/>
    <property type="gene ID" value="B456_001G062100"/>
</dbReference>
<evidence type="ECO:0000313" key="5">
    <source>
        <dbReference type="EMBL" id="KJB08073.1"/>
    </source>
</evidence>
<comment type="similarity">
    <text evidence="1">Belongs to the PPR family. P subfamily.</text>
</comment>
<dbReference type="KEGG" id="gra:105786606"/>
<dbReference type="Pfam" id="PF01535">
    <property type="entry name" value="PPR"/>
    <property type="match status" value="1"/>
</dbReference>
<dbReference type="PANTHER" id="PTHR47933:SF11">
    <property type="entry name" value="PENTATRICOPEPTIDE REPEAT-CONTAINING PROTEIN 2"/>
    <property type="match status" value="1"/>
</dbReference>
<feature type="repeat" description="PPR" evidence="3">
    <location>
        <begin position="488"/>
        <end position="522"/>
    </location>
</feature>
<dbReference type="GO" id="GO:0003729">
    <property type="term" value="F:mRNA binding"/>
    <property type="evidence" value="ECO:0007669"/>
    <property type="project" value="TreeGrafter"/>
</dbReference>
<dbReference type="NCBIfam" id="TIGR00756">
    <property type="entry name" value="PPR"/>
    <property type="match status" value="9"/>
</dbReference>
<feature type="repeat" description="PPR" evidence="3">
    <location>
        <begin position="417"/>
        <end position="451"/>
    </location>
</feature>
<feature type="repeat" description="PPR" evidence="3">
    <location>
        <begin position="523"/>
        <end position="557"/>
    </location>
</feature>
<keyword evidence="7" id="KW-1185">Reference proteome</keyword>
<evidence type="ECO:0000256" key="3">
    <source>
        <dbReference type="PROSITE-ProRule" id="PRU00708"/>
    </source>
</evidence>
<dbReference type="InterPro" id="IPR011990">
    <property type="entry name" value="TPR-like_helical_dom_sf"/>
</dbReference>
<dbReference type="OrthoDB" id="5588846at2759"/>
<name>A0A0D2N683_GOSRA</name>